<keyword evidence="2" id="KW-1185">Reference proteome</keyword>
<protein>
    <submittedName>
        <fullName evidence="1">Uncharacterized protein</fullName>
    </submittedName>
</protein>
<proteinExistence type="predicted"/>
<evidence type="ECO:0000313" key="1">
    <source>
        <dbReference type="EMBL" id="SDI69589.1"/>
    </source>
</evidence>
<accession>A0A1G8MNJ2</accession>
<reference evidence="2" key="1">
    <citation type="submission" date="2016-10" db="EMBL/GenBank/DDBJ databases">
        <authorList>
            <person name="Varghese N."/>
            <person name="Submissions S."/>
        </authorList>
    </citation>
    <scope>NUCLEOTIDE SEQUENCE [LARGE SCALE GENOMIC DNA]</scope>
    <source>
        <strain evidence="2">CCM 7469</strain>
    </source>
</reference>
<dbReference type="EMBL" id="FNDS01000016">
    <property type="protein sequence ID" value="SDI69589.1"/>
    <property type="molecule type" value="Genomic_DNA"/>
</dbReference>
<name>A0A1G8MNJ2_9PSED</name>
<dbReference type="AlphaFoldDB" id="A0A1G8MNJ2"/>
<sequence length="91" mass="9881">MLADKLDGNSLPDGRYFEIPPGSHDLQVQLHVDNNDSAPVLCDAKLHYAGFVAGGHYSLKESHLGAEYRVRLHDASGKQLAATDVFYCVPG</sequence>
<gene>
    <name evidence="1" type="ORF">SAMN05216272_11646</name>
</gene>
<dbReference type="Proteomes" id="UP000199636">
    <property type="component" value="Unassembled WGS sequence"/>
</dbReference>
<evidence type="ECO:0000313" key="2">
    <source>
        <dbReference type="Proteomes" id="UP000199636"/>
    </source>
</evidence>
<organism evidence="1 2">
    <name type="scientific">Pseudomonas panipatensis</name>
    <dbReference type="NCBI Taxonomy" id="428992"/>
    <lineage>
        <taxon>Bacteria</taxon>
        <taxon>Pseudomonadati</taxon>
        <taxon>Pseudomonadota</taxon>
        <taxon>Gammaproteobacteria</taxon>
        <taxon>Pseudomonadales</taxon>
        <taxon>Pseudomonadaceae</taxon>
        <taxon>Pseudomonas</taxon>
    </lineage>
</organism>